<comment type="function">
    <text evidence="6">Transcriptional repressor that regulates multiple aspects of plant growth and development.</text>
</comment>
<comment type="subcellular location">
    <subcellularLocation>
        <location evidence="1 6">Nucleus</location>
    </subcellularLocation>
</comment>
<keyword evidence="4 6" id="KW-0804">Transcription</keyword>
<name>A0A5J4ZR21_9ASTE</name>
<dbReference type="Pfam" id="PF04844">
    <property type="entry name" value="Ovate"/>
    <property type="match status" value="1"/>
</dbReference>
<evidence type="ECO:0000256" key="2">
    <source>
        <dbReference type="ARBA" id="ARBA00022491"/>
    </source>
</evidence>
<evidence type="ECO:0000313" key="10">
    <source>
        <dbReference type="Proteomes" id="UP000325577"/>
    </source>
</evidence>
<feature type="region of interest" description="Disordered" evidence="7">
    <location>
        <begin position="192"/>
        <end position="214"/>
    </location>
</feature>
<dbReference type="PANTHER" id="PTHR33057">
    <property type="entry name" value="TRANSCRIPTION REPRESSOR OFP7-RELATED"/>
    <property type="match status" value="1"/>
</dbReference>
<keyword evidence="5 6" id="KW-0539">Nucleus</keyword>
<keyword evidence="2 6" id="KW-0678">Repressor</keyword>
<dbReference type="OrthoDB" id="1928390at2759"/>
<evidence type="ECO:0000256" key="4">
    <source>
        <dbReference type="ARBA" id="ARBA00023163"/>
    </source>
</evidence>
<dbReference type="EMBL" id="CM018049">
    <property type="protein sequence ID" value="KAA8519607.1"/>
    <property type="molecule type" value="Genomic_DNA"/>
</dbReference>
<reference evidence="9 10" key="1">
    <citation type="submission" date="2019-09" db="EMBL/GenBank/DDBJ databases">
        <title>A chromosome-level genome assembly of the Chinese tupelo Nyssa sinensis.</title>
        <authorList>
            <person name="Yang X."/>
            <person name="Kang M."/>
            <person name="Yang Y."/>
            <person name="Xiong H."/>
            <person name="Wang M."/>
            <person name="Zhang Z."/>
            <person name="Wang Z."/>
            <person name="Wu H."/>
            <person name="Ma T."/>
            <person name="Liu J."/>
            <person name="Xi Z."/>
        </authorList>
    </citation>
    <scope>NUCLEOTIDE SEQUENCE [LARGE SCALE GENOMIC DNA]</scope>
    <source>
        <strain evidence="9">J267</strain>
        <tissue evidence="9">Leaf</tissue>
    </source>
</reference>
<dbReference type="GO" id="GO:0045892">
    <property type="term" value="P:negative regulation of DNA-templated transcription"/>
    <property type="evidence" value="ECO:0007669"/>
    <property type="project" value="UniProtKB-UniRule"/>
</dbReference>
<feature type="region of interest" description="Disordered" evidence="7">
    <location>
        <begin position="68"/>
        <end position="95"/>
    </location>
</feature>
<dbReference type="Proteomes" id="UP000325577">
    <property type="component" value="Linkage Group LG6"/>
</dbReference>
<dbReference type="AlphaFoldDB" id="A0A5J4ZR21"/>
<evidence type="ECO:0000256" key="7">
    <source>
        <dbReference type="SAM" id="MobiDB-lite"/>
    </source>
</evidence>
<evidence type="ECO:0000256" key="6">
    <source>
        <dbReference type="RuleBase" id="RU367028"/>
    </source>
</evidence>
<dbReference type="NCBIfam" id="TIGR01568">
    <property type="entry name" value="A_thal_3678"/>
    <property type="match status" value="1"/>
</dbReference>
<evidence type="ECO:0000256" key="3">
    <source>
        <dbReference type="ARBA" id="ARBA00023015"/>
    </source>
</evidence>
<proteinExistence type="predicted"/>
<evidence type="ECO:0000259" key="8">
    <source>
        <dbReference type="PROSITE" id="PS51754"/>
    </source>
</evidence>
<feature type="domain" description="OVATE" evidence="8">
    <location>
        <begin position="401"/>
        <end position="460"/>
    </location>
</feature>
<accession>A0A5J4ZR21</accession>
<dbReference type="GO" id="GO:0005634">
    <property type="term" value="C:nucleus"/>
    <property type="evidence" value="ECO:0007669"/>
    <property type="project" value="UniProtKB-SubCell"/>
</dbReference>
<dbReference type="InterPro" id="IPR038933">
    <property type="entry name" value="Ovate"/>
</dbReference>
<sequence length="478" mass="55965">MVAFLFGLENQTITATQKKKENHFEWPIMKWGRRKPSSSSSPRPSCIYHVFPISWLSKLKLVGGNSEHKLTKGKQKGKLNSKSQSSPRPASWRDGRFYRPADDSYWRLSFGEDRFECQKSRGNLKSVWYDSDEELELPVSSSQKAQNCTSIPMEVAGHEETQKFNDLVSDIRKVRELPQNMEISPKFVTMKAEKGREGKGFKTPRRKAAKDQKLRKTNQLVLEEKWVELERELDKGEEKSTKPIEKDMVKLEPLKIIQTTRRDYQRLRASDSRKHHRVSSVNPRNFSLRTIEEDCVSEALNFEETNGFSEEESGEWQKLKDMRIKEQMLKSGQQKKSIYVSREIQGRTRKQSGKVRVYSPRTAAKMECKIKALEDMKKAKMKKKTRERTIKDRTAFDTFAVVKSSFDPQQDFRDSMLEMITEKGIRQPEQLEELLACYLTLNSEEYHDLIINVFRQVRFNLNQANFCPDIQDEHYPHD</sequence>
<gene>
    <name evidence="9" type="ORF">F0562_013948</name>
</gene>
<evidence type="ECO:0000256" key="1">
    <source>
        <dbReference type="ARBA" id="ARBA00004123"/>
    </source>
</evidence>
<evidence type="ECO:0000313" key="9">
    <source>
        <dbReference type="EMBL" id="KAA8519607.1"/>
    </source>
</evidence>
<dbReference type="InterPro" id="IPR006458">
    <property type="entry name" value="Ovate_C"/>
</dbReference>
<keyword evidence="3 6" id="KW-0805">Transcription regulation</keyword>
<evidence type="ECO:0000256" key="5">
    <source>
        <dbReference type="ARBA" id="ARBA00023242"/>
    </source>
</evidence>
<dbReference type="PANTHER" id="PTHR33057:SF82">
    <property type="entry name" value="TRANSCRIPTION REPRESSOR OFP5"/>
    <property type="match status" value="1"/>
</dbReference>
<protein>
    <recommendedName>
        <fullName evidence="6">Transcription repressor</fullName>
    </recommendedName>
    <alternativeName>
        <fullName evidence="6">Ovate family protein</fullName>
    </alternativeName>
</protein>
<dbReference type="PROSITE" id="PS51754">
    <property type="entry name" value="OVATE"/>
    <property type="match status" value="1"/>
</dbReference>
<organism evidence="9 10">
    <name type="scientific">Nyssa sinensis</name>
    <dbReference type="NCBI Taxonomy" id="561372"/>
    <lineage>
        <taxon>Eukaryota</taxon>
        <taxon>Viridiplantae</taxon>
        <taxon>Streptophyta</taxon>
        <taxon>Embryophyta</taxon>
        <taxon>Tracheophyta</taxon>
        <taxon>Spermatophyta</taxon>
        <taxon>Magnoliopsida</taxon>
        <taxon>eudicotyledons</taxon>
        <taxon>Gunneridae</taxon>
        <taxon>Pentapetalae</taxon>
        <taxon>asterids</taxon>
        <taxon>Cornales</taxon>
        <taxon>Nyssaceae</taxon>
        <taxon>Nyssa</taxon>
    </lineage>
</organism>
<keyword evidence="10" id="KW-1185">Reference proteome</keyword>